<name>A0A1D7QS95_9BACI</name>
<evidence type="ECO:0000256" key="5">
    <source>
        <dbReference type="ARBA" id="ARBA00022692"/>
    </source>
</evidence>
<dbReference type="RefSeq" id="WP_084007184.1">
    <property type="nucleotide sequence ID" value="NZ_CP012502.1"/>
</dbReference>
<comment type="subcellular location">
    <subcellularLocation>
        <location evidence="1 8">Cell membrane</location>
        <topology evidence="1 8">Multi-pass membrane protein</topology>
    </subcellularLocation>
</comment>
<feature type="transmembrane region" description="Helical" evidence="8">
    <location>
        <begin position="68"/>
        <end position="89"/>
    </location>
</feature>
<dbReference type="STRING" id="632773.BBEV_0484"/>
<dbReference type="OrthoDB" id="2880944at2"/>
<dbReference type="InterPro" id="IPR002781">
    <property type="entry name" value="TM_pro_TauE-like"/>
</dbReference>
<dbReference type="GO" id="GO:0005886">
    <property type="term" value="C:plasma membrane"/>
    <property type="evidence" value="ECO:0007669"/>
    <property type="project" value="UniProtKB-SubCell"/>
</dbReference>
<evidence type="ECO:0000256" key="7">
    <source>
        <dbReference type="ARBA" id="ARBA00023136"/>
    </source>
</evidence>
<reference evidence="9 10" key="1">
    <citation type="submission" date="2015-08" db="EMBL/GenBank/DDBJ databases">
        <title>The complete genome sequence of Bacillus beveridgei MLTeJB.</title>
        <authorList>
            <person name="Hanson T.E."/>
            <person name="Mesa C."/>
            <person name="Basesman S.M."/>
            <person name="Oremland R.S."/>
        </authorList>
    </citation>
    <scope>NUCLEOTIDE SEQUENCE [LARGE SCALE GENOMIC DNA]</scope>
    <source>
        <strain evidence="9 10">MLTeJB</strain>
    </source>
</reference>
<feature type="transmembrane region" description="Helical" evidence="8">
    <location>
        <begin position="96"/>
        <end position="115"/>
    </location>
</feature>
<keyword evidence="3" id="KW-0813">Transport</keyword>
<dbReference type="Pfam" id="PF01925">
    <property type="entry name" value="TauE"/>
    <property type="match status" value="1"/>
</dbReference>
<evidence type="ECO:0000256" key="4">
    <source>
        <dbReference type="ARBA" id="ARBA00022475"/>
    </source>
</evidence>
<evidence type="ECO:0000256" key="2">
    <source>
        <dbReference type="ARBA" id="ARBA00009142"/>
    </source>
</evidence>
<dbReference type="PANTHER" id="PTHR30269">
    <property type="entry name" value="TRANSMEMBRANE PROTEIN YFCA"/>
    <property type="match status" value="1"/>
</dbReference>
<comment type="similarity">
    <text evidence="2 8">Belongs to the 4-toluene sulfonate uptake permease (TSUP) (TC 2.A.102) family.</text>
</comment>
<feature type="transmembrane region" description="Helical" evidence="8">
    <location>
        <begin position="43"/>
        <end position="62"/>
    </location>
</feature>
<gene>
    <name evidence="9" type="ORF">BBEV_0484</name>
</gene>
<dbReference type="InterPro" id="IPR052017">
    <property type="entry name" value="TSUP"/>
</dbReference>
<evidence type="ECO:0000256" key="8">
    <source>
        <dbReference type="RuleBase" id="RU363041"/>
    </source>
</evidence>
<keyword evidence="5 8" id="KW-0812">Transmembrane</keyword>
<keyword evidence="7 8" id="KW-0472">Membrane</keyword>
<feature type="transmembrane region" description="Helical" evidence="8">
    <location>
        <begin position="6"/>
        <end position="31"/>
    </location>
</feature>
<keyword evidence="6 8" id="KW-1133">Transmembrane helix</keyword>
<keyword evidence="4 8" id="KW-1003">Cell membrane</keyword>
<evidence type="ECO:0000313" key="10">
    <source>
        <dbReference type="Proteomes" id="UP000094463"/>
    </source>
</evidence>
<organism evidence="9 10">
    <name type="scientific">Salisediminibacterium beveridgei</name>
    <dbReference type="NCBI Taxonomy" id="632773"/>
    <lineage>
        <taxon>Bacteria</taxon>
        <taxon>Bacillati</taxon>
        <taxon>Bacillota</taxon>
        <taxon>Bacilli</taxon>
        <taxon>Bacillales</taxon>
        <taxon>Bacillaceae</taxon>
        <taxon>Salisediminibacterium</taxon>
    </lineage>
</organism>
<dbReference type="Proteomes" id="UP000094463">
    <property type="component" value="Chromosome"/>
</dbReference>
<feature type="transmembrane region" description="Helical" evidence="8">
    <location>
        <begin position="194"/>
        <end position="217"/>
    </location>
</feature>
<sequence>MIVEILIVFAIIFAGSFVQGISGFGFGILAMSFMPFFFTVKDSTLLVVALAVLLSFSISVQLRRHIQWRSIGVILLFAVIGRSAGYYILHNFGEMPILRVILGIFLLAVVVYLLVSPKPNADRTKIPMLVPIMMGFFGGIVGGVFGVGGPFFVYFFLMAFPADKYAYTANLQIVFFLTSMQTVFLHSVSGDYTLNILLFILVGVVAVLTGSRIGVHFLQHVSTQQVKKLAAVVVAIAAVNLIIFGGG</sequence>
<dbReference type="KEGG" id="bbev:BBEV_0484"/>
<accession>A0A1D7QS95</accession>
<feature type="transmembrane region" description="Helical" evidence="8">
    <location>
        <begin position="135"/>
        <end position="157"/>
    </location>
</feature>
<dbReference type="EMBL" id="CP012502">
    <property type="protein sequence ID" value="AOM81877.1"/>
    <property type="molecule type" value="Genomic_DNA"/>
</dbReference>
<dbReference type="PANTHER" id="PTHR30269:SF37">
    <property type="entry name" value="MEMBRANE TRANSPORTER PROTEIN"/>
    <property type="match status" value="1"/>
</dbReference>
<keyword evidence="10" id="KW-1185">Reference proteome</keyword>
<protein>
    <recommendedName>
        <fullName evidence="8">Probable membrane transporter protein</fullName>
    </recommendedName>
</protein>
<feature type="transmembrane region" description="Helical" evidence="8">
    <location>
        <begin position="229"/>
        <end position="246"/>
    </location>
</feature>
<evidence type="ECO:0000256" key="1">
    <source>
        <dbReference type="ARBA" id="ARBA00004651"/>
    </source>
</evidence>
<evidence type="ECO:0000313" key="9">
    <source>
        <dbReference type="EMBL" id="AOM81877.1"/>
    </source>
</evidence>
<dbReference type="AlphaFoldDB" id="A0A1D7QS95"/>
<evidence type="ECO:0000256" key="6">
    <source>
        <dbReference type="ARBA" id="ARBA00022989"/>
    </source>
</evidence>
<proteinExistence type="inferred from homology"/>
<evidence type="ECO:0000256" key="3">
    <source>
        <dbReference type="ARBA" id="ARBA00022448"/>
    </source>
</evidence>